<keyword evidence="5" id="KW-0547">Nucleotide-binding</keyword>
<accession>I0UZA6</accession>
<dbReference type="InterPro" id="IPR001100">
    <property type="entry name" value="Pyr_nuc-diS_OxRdtase"/>
</dbReference>
<dbReference type="Gene3D" id="3.30.390.30">
    <property type="match status" value="1"/>
</dbReference>
<dbReference type="InterPro" id="IPR050151">
    <property type="entry name" value="Class-I_Pyr_Nuc-Dis_Oxidored"/>
</dbReference>
<keyword evidence="10" id="KW-1185">Reference proteome</keyword>
<evidence type="ECO:0000256" key="2">
    <source>
        <dbReference type="ARBA" id="ARBA00022630"/>
    </source>
</evidence>
<keyword evidence="9" id="KW-0670">Pyruvate</keyword>
<dbReference type="Proteomes" id="UP000004691">
    <property type="component" value="Unassembled WGS sequence"/>
</dbReference>
<dbReference type="InterPro" id="IPR016156">
    <property type="entry name" value="FAD/NAD-linked_Rdtase_dimer_sf"/>
</dbReference>
<dbReference type="InterPro" id="IPR036188">
    <property type="entry name" value="FAD/NAD-bd_sf"/>
</dbReference>
<evidence type="ECO:0000259" key="8">
    <source>
        <dbReference type="Pfam" id="PF07992"/>
    </source>
</evidence>
<sequence length="472" mass="49344">MNTESTESTEDIEDTDVVVIGGGAVGENVAARAVRGGLRTVLVERERLGGECSYWACIPSKALLRPGNALAAARRVRGVRSEGGLDEQAVFRRRDAFVSHWDDGGQVRWAEDAGITVVRGTARLSGEREVTVEGRGVVRAAHAVVVCTGSTPVVPQIPGIADVPVWTSREATSASTVPQSLAVLGGGVVGVEMAQAWARLGARVELLELGDRLLSHLPGFAGEAVAEGLRADGVRVRLGTAVSRVAVAGGGVRIESDDGSRIAVERLLVATGRKPATTGLGLETVGLTPGGRLSVDDTGLVSGVDGRWLYAAGDVTGRAPVTHQGKYAARVVGDVVAARARGEDVRPEPWSGYAATADHRAATQVVFTDPEVASVGLPEPGQESHRAVDLDVAVAGAALHADGYEGRARLVVDTEREIVLGATFVGQDVAELLHAATVAIVGEVPLRRLWHAVPAFPTISEVWLRLLEEYGL</sequence>
<comment type="cofactor">
    <cofactor evidence="5">
        <name>FAD</name>
        <dbReference type="ChEBI" id="CHEBI:57692"/>
    </cofactor>
    <text evidence="5">Binds 1 FAD per subunit.</text>
</comment>
<evidence type="ECO:0000256" key="3">
    <source>
        <dbReference type="ARBA" id="ARBA00022827"/>
    </source>
</evidence>
<dbReference type="Pfam" id="PF07992">
    <property type="entry name" value="Pyr_redox_2"/>
    <property type="match status" value="1"/>
</dbReference>
<feature type="binding site" evidence="5">
    <location>
        <begin position="185"/>
        <end position="192"/>
    </location>
    <ligand>
        <name>NAD(+)</name>
        <dbReference type="ChEBI" id="CHEBI:57540"/>
    </ligand>
</feature>
<dbReference type="PANTHER" id="PTHR22912">
    <property type="entry name" value="DISULFIDE OXIDOREDUCTASE"/>
    <property type="match status" value="1"/>
</dbReference>
<evidence type="ECO:0000256" key="1">
    <source>
        <dbReference type="ARBA" id="ARBA00007532"/>
    </source>
</evidence>
<dbReference type="SUPFAM" id="SSF51905">
    <property type="entry name" value="FAD/NAD(P)-binding domain"/>
    <property type="match status" value="1"/>
</dbReference>
<dbReference type="EMBL" id="JH636049">
    <property type="protein sequence ID" value="EID53209.1"/>
    <property type="molecule type" value="Genomic_DNA"/>
</dbReference>
<evidence type="ECO:0000256" key="6">
    <source>
        <dbReference type="PIRSR" id="PIRSR000350-4"/>
    </source>
</evidence>
<feature type="binding site" evidence="5">
    <location>
        <position position="314"/>
    </location>
    <ligand>
        <name>FAD</name>
        <dbReference type="ChEBI" id="CHEBI:57692"/>
    </ligand>
</feature>
<feature type="disulfide bond" description="Redox-active" evidence="6">
    <location>
        <begin position="52"/>
        <end position="57"/>
    </location>
</feature>
<gene>
    <name evidence="9" type="ORF">SacxiDRAFT_0945</name>
</gene>
<evidence type="ECO:0000313" key="10">
    <source>
        <dbReference type="Proteomes" id="UP000004691"/>
    </source>
</evidence>
<evidence type="ECO:0000313" key="9">
    <source>
        <dbReference type="EMBL" id="EID53209.1"/>
    </source>
</evidence>
<dbReference type="PIRSF" id="PIRSF000350">
    <property type="entry name" value="Mercury_reductase_MerA"/>
    <property type="match status" value="1"/>
</dbReference>
<dbReference type="SUPFAM" id="SSF55424">
    <property type="entry name" value="FAD/NAD-linked reductases, dimerisation (C-terminal) domain"/>
    <property type="match status" value="1"/>
</dbReference>
<keyword evidence="2" id="KW-0285">Flavoprotein</keyword>
<proteinExistence type="inferred from homology"/>
<dbReference type="RefSeq" id="WP_006237323.1">
    <property type="nucleotide sequence ID" value="NZ_JH636049.1"/>
</dbReference>
<keyword evidence="4 5" id="KW-0520">NAD</keyword>
<evidence type="ECO:0000259" key="7">
    <source>
        <dbReference type="Pfam" id="PF02852"/>
    </source>
</evidence>
<keyword evidence="3 5" id="KW-0274">FAD</keyword>
<dbReference type="GO" id="GO:0050660">
    <property type="term" value="F:flavin adenine dinucleotide binding"/>
    <property type="evidence" value="ECO:0007669"/>
    <property type="project" value="TreeGrafter"/>
</dbReference>
<dbReference type="InterPro" id="IPR004099">
    <property type="entry name" value="Pyr_nucl-diS_OxRdtase_dimer"/>
</dbReference>
<evidence type="ECO:0000256" key="5">
    <source>
        <dbReference type="PIRSR" id="PIRSR000350-3"/>
    </source>
</evidence>
<feature type="binding site" evidence="5">
    <location>
        <begin position="148"/>
        <end position="150"/>
    </location>
    <ligand>
        <name>FAD</name>
        <dbReference type="ChEBI" id="CHEBI:57692"/>
    </ligand>
</feature>
<dbReference type="PANTHER" id="PTHR22912:SF151">
    <property type="entry name" value="DIHYDROLIPOYL DEHYDROGENASE, MITOCHONDRIAL"/>
    <property type="match status" value="1"/>
</dbReference>
<dbReference type="Gene3D" id="3.50.50.60">
    <property type="entry name" value="FAD/NAD(P)-binding domain"/>
    <property type="match status" value="2"/>
</dbReference>
<evidence type="ECO:0000256" key="4">
    <source>
        <dbReference type="ARBA" id="ARBA00023027"/>
    </source>
</evidence>
<comment type="similarity">
    <text evidence="1">Belongs to the class-I pyridine nucleotide-disulfide oxidoreductase family.</text>
</comment>
<dbReference type="PRINTS" id="PR00411">
    <property type="entry name" value="PNDRDTASEI"/>
</dbReference>
<dbReference type="GO" id="GO:0006103">
    <property type="term" value="P:2-oxoglutarate metabolic process"/>
    <property type="evidence" value="ECO:0007669"/>
    <property type="project" value="TreeGrafter"/>
</dbReference>
<reference evidence="9 10" key="1">
    <citation type="submission" date="2012-01" db="EMBL/GenBank/DDBJ databases">
        <title>Improved High-Quality Draft sequence of Saccharomonospora xinjiangensis XJ-54.</title>
        <authorList>
            <consortium name="US DOE Joint Genome Institute"/>
            <person name="Lucas S."/>
            <person name="Han J."/>
            <person name="Lapidus A."/>
            <person name="Cheng J.-F."/>
            <person name="Goodwin L."/>
            <person name="Pitluck S."/>
            <person name="Peters L."/>
            <person name="Mikhailova N."/>
            <person name="Teshima H."/>
            <person name="Detter J.C."/>
            <person name="Han C."/>
            <person name="Tapia R."/>
            <person name="Land M."/>
            <person name="Hauser L."/>
            <person name="Kyrpides N."/>
            <person name="Ivanova N."/>
            <person name="Pagani I."/>
            <person name="Brambilla E.-M."/>
            <person name="Klenk H.-P."/>
            <person name="Woyke T."/>
        </authorList>
    </citation>
    <scope>NUCLEOTIDE SEQUENCE [LARGE SCALE GENOMIC DNA]</scope>
    <source>
        <strain evidence="9 10">XJ-54</strain>
    </source>
</reference>
<organism evidence="9 10">
    <name type="scientific">Saccharomonospora xinjiangensis XJ-54</name>
    <dbReference type="NCBI Taxonomy" id="882086"/>
    <lineage>
        <taxon>Bacteria</taxon>
        <taxon>Bacillati</taxon>
        <taxon>Actinomycetota</taxon>
        <taxon>Actinomycetes</taxon>
        <taxon>Pseudonocardiales</taxon>
        <taxon>Pseudonocardiaceae</taxon>
        <taxon>Saccharomonospora</taxon>
    </lineage>
</organism>
<feature type="binding site" evidence="5">
    <location>
        <position position="272"/>
    </location>
    <ligand>
        <name>NAD(+)</name>
        <dbReference type="ChEBI" id="CHEBI:57540"/>
    </ligand>
</feature>
<feature type="binding site" evidence="5">
    <location>
        <position position="61"/>
    </location>
    <ligand>
        <name>FAD</name>
        <dbReference type="ChEBI" id="CHEBI:57692"/>
    </ligand>
</feature>
<dbReference type="STRING" id="882086.SacxiDRAFT_0945"/>
<feature type="domain" description="FAD/NAD(P)-binding" evidence="8">
    <location>
        <begin position="16"/>
        <end position="321"/>
    </location>
</feature>
<dbReference type="Pfam" id="PF02852">
    <property type="entry name" value="Pyr_redox_dim"/>
    <property type="match status" value="1"/>
</dbReference>
<protein>
    <submittedName>
        <fullName evidence="9">Pyruvate/2-oxoglutarate dehydrogenase complex, dihydrolipoamide dehydrogenase component</fullName>
    </submittedName>
</protein>
<dbReference type="PRINTS" id="PR00368">
    <property type="entry name" value="FADPNR"/>
</dbReference>
<dbReference type="InterPro" id="IPR023753">
    <property type="entry name" value="FAD/NAD-binding_dom"/>
</dbReference>
<dbReference type="AlphaFoldDB" id="I0UZA6"/>
<feature type="domain" description="Pyridine nucleotide-disulphide oxidoreductase dimerisation" evidence="7">
    <location>
        <begin position="364"/>
        <end position="463"/>
    </location>
</feature>
<dbReference type="eggNOG" id="COG1249">
    <property type="taxonomic scope" value="Bacteria"/>
</dbReference>
<dbReference type="GO" id="GO:0004148">
    <property type="term" value="F:dihydrolipoyl dehydrogenase (NADH) activity"/>
    <property type="evidence" value="ECO:0007669"/>
    <property type="project" value="TreeGrafter"/>
</dbReference>
<feature type="binding site" evidence="5">
    <location>
        <position position="208"/>
    </location>
    <ligand>
        <name>NAD(+)</name>
        <dbReference type="ChEBI" id="CHEBI:57540"/>
    </ligand>
</feature>
<name>I0UZA6_9PSEU</name>
<dbReference type="HOGENOM" id="CLU_016755_1_3_11"/>